<organism evidence="4 5">
    <name type="scientific">Allocatelliglobosispora scoriae</name>
    <dbReference type="NCBI Taxonomy" id="643052"/>
    <lineage>
        <taxon>Bacteria</taxon>
        <taxon>Bacillati</taxon>
        <taxon>Actinomycetota</taxon>
        <taxon>Actinomycetes</taxon>
        <taxon>Micromonosporales</taxon>
        <taxon>Micromonosporaceae</taxon>
        <taxon>Allocatelliglobosispora</taxon>
    </lineage>
</organism>
<dbReference type="PROSITE" id="PS50043">
    <property type="entry name" value="HTH_LUXR_2"/>
    <property type="match status" value="1"/>
</dbReference>
<reference evidence="4 5" key="1">
    <citation type="submission" date="2020-08" db="EMBL/GenBank/DDBJ databases">
        <title>Sequencing the genomes of 1000 actinobacteria strains.</title>
        <authorList>
            <person name="Klenk H.-P."/>
        </authorList>
    </citation>
    <scope>NUCLEOTIDE SEQUENCE [LARGE SCALE GENOMIC DNA]</scope>
    <source>
        <strain evidence="4 5">DSM 45362</strain>
    </source>
</reference>
<name>A0A841C488_9ACTN</name>
<dbReference type="PROSITE" id="PS00622">
    <property type="entry name" value="HTH_LUXR_1"/>
    <property type="match status" value="1"/>
</dbReference>
<dbReference type="SMART" id="SM00421">
    <property type="entry name" value="HTH_LUXR"/>
    <property type="match status" value="1"/>
</dbReference>
<dbReference type="Gene3D" id="1.25.40.10">
    <property type="entry name" value="Tetratricopeptide repeat domain"/>
    <property type="match status" value="1"/>
</dbReference>
<dbReference type="Proteomes" id="UP000587527">
    <property type="component" value="Unassembled WGS sequence"/>
</dbReference>
<dbReference type="PRINTS" id="PR00038">
    <property type="entry name" value="HTHLUXR"/>
</dbReference>
<dbReference type="InterPro" id="IPR036388">
    <property type="entry name" value="WH-like_DNA-bd_sf"/>
</dbReference>
<protein>
    <submittedName>
        <fullName evidence="4">DNA-binding CsgD family transcriptional regulator</fullName>
    </submittedName>
</protein>
<dbReference type="InterPro" id="IPR027417">
    <property type="entry name" value="P-loop_NTPase"/>
</dbReference>
<keyword evidence="2" id="KW-0067">ATP-binding</keyword>
<dbReference type="GO" id="GO:0005737">
    <property type="term" value="C:cytoplasm"/>
    <property type="evidence" value="ECO:0007669"/>
    <property type="project" value="TreeGrafter"/>
</dbReference>
<evidence type="ECO:0000256" key="2">
    <source>
        <dbReference type="ARBA" id="ARBA00022840"/>
    </source>
</evidence>
<sequence length="878" mass="93414">MHEGAREAADSGVTVVSGRVTELDAAAPLSPLLSALRGHVDLGELDPVAGNRYWLINRLTELIEAAARIRPVLIVLDDLHWADELTVLALRDMVPALRTSPVGWLLALRPLPRRSAVRDALRWIATEHGQQIHLGPLNQREIAQVCQNILGAPASPELLALADRSGGNPFLLEELITGLRSGDRIRFTGGVATVEDGSLPPGFVVAARRRLLELPPPVRQLLDAAAVLGRPFSLHEAAALLGKTAGDMVDPAAEAVTACILVEVGDELMFRHDLLRDATYRSLSAPVRQALHREAVDVVRMEGRPAVEAAQHLIRVARKGDAQAAAVLHEAATELRASAPSAAADLLLHLLELLEDDDETRPARIAEAVDALATAGRLAEARTWGERALRSGIDLGTEGQLLLGLAESYKHAGQNAVVVELADRALALSTVDDAVRSQLHAVRAHALLVGDLSGAESAADQAVVLGAQEGMSTAVVFGNAARSVASRARGHLDEAVRYANDAVTEAGRAGGATAHRHPGVWLGAALAAQDRFDEAEEIYTHGQRTAEQLGTAWSLPLWHFYRASLYFAQGRLSDVEAEGEAGLRVAEQLGALQLSVPLAGLLGRVAVIRAQMPLARDYLRRIQRTLATGITVAPEDAAWTNAVIQDAGGQAHAAYQALADLHSQLPERVLVFCQDPGAVAAMVHISKKAGQSAQAAAIAAVALTLAEGNPGNRTLAGVASHAEGIAHMDVKLLVESVELLENSRRPLVRASALEDAATAEHAAGRRGRAIEMLEIALGIYTDCGAWQGQARVERHLRAIGVRRRASSPVTASPLAGLTQAELRVVRLVVEGATNREVARQLLLSPHTVDSHLRHVFAKLGISSRVELTRVFMANAIIP</sequence>
<dbReference type="SUPFAM" id="SSF52540">
    <property type="entry name" value="P-loop containing nucleoside triphosphate hydrolases"/>
    <property type="match status" value="1"/>
</dbReference>
<comment type="caution">
    <text evidence="4">The sequence shown here is derived from an EMBL/GenBank/DDBJ whole genome shotgun (WGS) entry which is preliminary data.</text>
</comment>
<proteinExistence type="predicted"/>
<keyword evidence="5" id="KW-1185">Reference proteome</keyword>
<dbReference type="InterPro" id="IPR000792">
    <property type="entry name" value="Tscrpt_reg_LuxR_C"/>
</dbReference>
<keyword evidence="1" id="KW-0547">Nucleotide-binding</keyword>
<evidence type="ECO:0000313" key="5">
    <source>
        <dbReference type="Proteomes" id="UP000587527"/>
    </source>
</evidence>
<dbReference type="Gene3D" id="1.10.10.10">
    <property type="entry name" value="Winged helix-like DNA-binding domain superfamily/Winged helix DNA-binding domain"/>
    <property type="match status" value="1"/>
</dbReference>
<feature type="domain" description="HTH luxR-type" evidence="3">
    <location>
        <begin position="810"/>
        <end position="875"/>
    </location>
</feature>
<dbReference type="CDD" id="cd06170">
    <property type="entry name" value="LuxR_C_like"/>
    <property type="match status" value="1"/>
</dbReference>
<accession>A0A841C488</accession>
<dbReference type="GO" id="GO:0004016">
    <property type="term" value="F:adenylate cyclase activity"/>
    <property type="evidence" value="ECO:0007669"/>
    <property type="project" value="TreeGrafter"/>
</dbReference>
<dbReference type="InterPro" id="IPR016032">
    <property type="entry name" value="Sig_transdc_resp-reg_C-effctor"/>
</dbReference>
<dbReference type="InterPro" id="IPR011990">
    <property type="entry name" value="TPR-like_helical_dom_sf"/>
</dbReference>
<dbReference type="GO" id="GO:0006355">
    <property type="term" value="P:regulation of DNA-templated transcription"/>
    <property type="evidence" value="ECO:0007669"/>
    <property type="project" value="InterPro"/>
</dbReference>
<evidence type="ECO:0000259" key="3">
    <source>
        <dbReference type="PROSITE" id="PS50043"/>
    </source>
</evidence>
<dbReference type="AlphaFoldDB" id="A0A841C488"/>
<dbReference type="EMBL" id="JACHMN010000003">
    <property type="protein sequence ID" value="MBB5873641.1"/>
    <property type="molecule type" value="Genomic_DNA"/>
</dbReference>
<evidence type="ECO:0000313" key="4">
    <source>
        <dbReference type="EMBL" id="MBB5873641.1"/>
    </source>
</evidence>
<dbReference type="PANTHER" id="PTHR16305">
    <property type="entry name" value="TESTICULAR SOLUBLE ADENYLYL CYCLASE"/>
    <property type="match status" value="1"/>
</dbReference>
<dbReference type="PANTHER" id="PTHR16305:SF35">
    <property type="entry name" value="TRANSCRIPTIONAL ACTIVATOR DOMAIN"/>
    <property type="match status" value="1"/>
</dbReference>
<dbReference type="SUPFAM" id="SSF48452">
    <property type="entry name" value="TPR-like"/>
    <property type="match status" value="1"/>
</dbReference>
<dbReference type="GO" id="GO:0003677">
    <property type="term" value="F:DNA binding"/>
    <property type="evidence" value="ECO:0007669"/>
    <property type="project" value="UniProtKB-KW"/>
</dbReference>
<dbReference type="GO" id="GO:0005524">
    <property type="term" value="F:ATP binding"/>
    <property type="evidence" value="ECO:0007669"/>
    <property type="project" value="UniProtKB-KW"/>
</dbReference>
<dbReference type="Pfam" id="PF00196">
    <property type="entry name" value="GerE"/>
    <property type="match status" value="1"/>
</dbReference>
<keyword evidence="4" id="KW-0238">DNA-binding</keyword>
<dbReference type="SUPFAM" id="SSF46894">
    <property type="entry name" value="C-terminal effector domain of the bipartite response regulators"/>
    <property type="match status" value="1"/>
</dbReference>
<evidence type="ECO:0000256" key="1">
    <source>
        <dbReference type="ARBA" id="ARBA00022741"/>
    </source>
</evidence>
<gene>
    <name evidence="4" type="ORF">F4553_007075</name>
</gene>